<dbReference type="EMBL" id="JAULSR010000001">
    <property type="protein sequence ID" value="KAK0634245.1"/>
    <property type="molecule type" value="Genomic_DNA"/>
</dbReference>
<reference evidence="1" key="1">
    <citation type="submission" date="2023-06" db="EMBL/GenBank/DDBJ databases">
        <title>Genome-scale phylogeny and comparative genomics of the fungal order Sordariales.</title>
        <authorList>
            <consortium name="Lawrence Berkeley National Laboratory"/>
            <person name="Hensen N."/>
            <person name="Bonometti L."/>
            <person name="Westerberg I."/>
            <person name="Brannstrom I.O."/>
            <person name="Guillou S."/>
            <person name="Cros-Aarteil S."/>
            <person name="Calhoun S."/>
            <person name="Haridas S."/>
            <person name="Kuo A."/>
            <person name="Mondo S."/>
            <person name="Pangilinan J."/>
            <person name="Riley R."/>
            <person name="LaButti K."/>
            <person name="Andreopoulos B."/>
            <person name="Lipzen A."/>
            <person name="Chen C."/>
            <person name="Yanf M."/>
            <person name="Daum C."/>
            <person name="Ng V."/>
            <person name="Clum A."/>
            <person name="Steindorff A."/>
            <person name="Ohm R."/>
            <person name="Martin F."/>
            <person name="Silar P."/>
            <person name="Natvig D."/>
            <person name="Lalanne C."/>
            <person name="Gautier V."/>
            <person name="Ament-velasquez S.L."/>
            <person name="Kruys A."/>
            <person name="Hutchinson M.I."/>
            <person name="Powell A.J."/>
            <person name="Barry K."/>
            <person name="Miller A.N."/>
            <person name="Grigoriev I.V."/>
            <person name="Debuchy R."/>
            <person name="Gladieux P."/>
            <person name="Thoren M.H."/>
            <person name="Johannesson H."/>
        </authorList>
    </citation>
    <scope>NUCLEOTIDE SEQUENCE</scope>
    <source>
        <strain evidence="1">SMH3391-2</strain>
    </source>
</reference>
<dbReference type="AlphaFoldDB" id="A0AA39XJL6"/>
<proteinExistence type="predicted"/>
<sequence>MSTSSAIAELTKSWACLFWRIVLVFRQGWVLTTNGLGLHPVPSHRECGGRQCGEAGKGNYWWCFSCFLMSPWDARERPRLATRLVLWRYSAESSGV</sequence>
<evidence type="ECO:0000313" key="1">
    <source>
        <dbReference type="EMBL" id="KAK0634245.1"/>
    </source>
</evidence>
<name>A0AA39XJL6_9PEZI</name>
<organism evidence="1 2">
    <name type="scientific">Bombardia bombarda</name>
    <dbReference type="NCBI Taxonomy" id="252184"/>
    <lineage>
        <taxon>Eukaryota</taxon>
        <taxon>Fungi</taxon>
        <taxon>Dikarya</taxon>
        <taxon>Ascomycota</taxon>
        <taxon>Pezizomycotina</taxon>
        <taxon>Sordariomycetes</taxon>
        <taxon>Sordariomycetidae</taxon>
        <taxon>Sordariales</taxon>
        <taxon>Lasiosphaeriaceae</taxon>
        <taxon>Bombardia</taxon>
    </lineage>
</organism>
<comment type="caution">
    <text evidence="1">The sequence shown here is derived from an EMBL/GenBank/DDBJ whole genome shotgun (WGS) entry which is preliminary data.</text>
</comment>
<dbReference type="Proteomes" id="UP001174934">
    <property type="component" value="Unassembled WGS sequence"/>
</dbReference>
<accession>A0AA39XJL6</accession>
<gene>
    <name evidence="1" type="ORF">B0T17DRAFT_436</name>
</gene>
<protein>
    <submittedName>
        <fullName evidence="1">Uncharacterized protein</fullName>
    </submittedName>
</protein>
<keyword evidence="2" id="KW-1185">Reference proteome</keyword>
<evidence type="ECO:0000313" key="2">
    <source>
        <dbReference type="Proteomes" id="UP001174934"/>
    </source>
</evidence>